<sequence length="238" mass="25225">MFICTPLLLFLSALSTTVMGVPETDSAQITPAPTTLGSLVLRDAADATTTTQGPPPDIVSVKPTPFPSFCCSYNTTKISDSLVKGSYVLNLNGFGNTDSSPAHSSKTKDSNKCAPDLRNAIDEVFMSEGGYEKSLWCYPSYGGINDTYVVIDMTAHPEDQGAALLDVVETRINGLPLQRKWAPGWAATSVAAAPGFEPTQWIDPRALIPDDATCQKGGSCSSQQASKLPMGYCKSNCG</sequence>
<dbReference type="AlphaFoldDB" id="A0A4S8QVG5"/>
<evidence type="ECO:0000313" key="2">
    <source>
        <dbReference type="EMBL" id="THV44744.1"/>
    </source>
</evidence>
<keyword evidence="3" id="KW-1185">Reference proteome</keyword>
<protein>
    <submittedName>
        <fullName evidence="2">Uncharacterized protein</fullName>
    </submittedName>
</protein>
<dbReference type="EMBL" id="PQXL01000585">
    <property type="protein sequence ID" value="THV44744.1"/>
    <property type="molecule type" value="Genomic_DNA"/>
</dbReference>
<feature type="signal peptide" evidence="1">
    <location>
        <begin position="1"/>
        <end position="20"/>
    </location>
</feature>
<organism evidence="2 3">
    <name type="scientific">Botrytis galanthina</name>
    <dbReference type="NCBI Taxonomy" id="278940"/>
    <lineage>
        <taxon>Eukaryota</taxon>
        <taxon>Fungi</taxon>
        <taxon>Dikarya</taxon>
        <taxon>Ascomycota</taxon>
        <taxon>Pezizomycotina</taxon>
        <taxon>Leotiomycetes</taxon>
        <taxon>Helotiales</taxon>
        <taxon>Sclerotiniaceae</taxon>
        <taxon>Botrytis</taxon>
    </lineage>
</organism>
<gene>
    <name evidence="2" type="ORF">BGAL_0586g00050</name>
</gene>
<proteinExistence type="predicted"/>
<accession>A0A4S8QVG5</accession>
<reference evidence="2 3" key="1">
    <citation type="submission" date="2017-12" db="EMBL/GenBank/DDBJ databases">
        <title>Comparative genomics of Botrytis spp.</title>
        <authorList>
            <person name="Valero-Jimenez C.A."/>
            <person name="Tapia P."/>
            <person name="Veloso J."/>
            <person name="Silva-Moreno E."/>
            <person name="Staats M."/>
            <person name="Valdes J.H."/>
            <person name="Van Kan J.A.L."/>
        </authorList>
    </citation>
    <scope>NUCLEOTIDE SEQUENCE [LARGE SCALE GENOMIC DNA]</scope>
    <source>
        <strain evidence="2 3">MUCL435</strain>
    </source>
</reference>
<comment type="caution">
    <text evidence="2">The sequence shown here is derived from an EMBL/GenBank/DDBJ whole genome shotgun (WGS) entry which is preliminary data.</text>
</comment>
<feature type="chain" id="PRO_5020346830" evidence="1">
    <location>
        <begin position="21"/>
        <end position="238"/>
    </location>
</feature>
<evidence type="ECO:0000256" key="1">
    <source>
        <dbReference type="SAM" id="SignalP"/>
    </source>
</evidence>
<name>A0A4S8QVG5_9HELO</name>
<evidence type="ECO:0000313" key="3">
    <source>
        <dbReference type="Proteomes" id="UP000308671"/>
    </source>
</evidence>
<dbReference type="Proteomes" id="UP000308671">
    <property type="component" value="Unassembled WGS sequence"/>
</dbReference>
<dbReference type="OrthoDB" id="3537396at2759"/>
<keyword evidence="1" id="KW-0732">Signal</keyword>